<evidence type="ECO:0000313" key="5">
    <source>
        <dbReference type="EMBL" id="CRZ01013.1"/>
    </source>
</evidence>
<keyword evidence="2" id="KW-0472">Membrane</keyword>
<evidence type="ECO:0000256" key="3">
    <source>
        <dbReference type="ARBA" id="ARBA00023140"/>
    </source>
</evidence>
<keyword evidence="3" id="KW-0576">Peroxisome</keyword>
<reference evidence="5" key="1">
    <citation type="submission" date="2015-04" db="EMBL/GenBank/DDBJ databases">
        <title>The genome sequence of the plant pathogenic Rhizarian Plasmodiophora brassicae reveals insights in its biotrophic life cycle and the origin of chitin synthesis.</title>
        <authorList>
            <person name="Schwelm A."/>
            <person name="Fogelqvist J."/>
            <person name="Knaust A."/>
            <person name="Julke S."/>
            <person name="Lilja T."/>
            <person name="Dhandapani V."/>
            <person name="Bonilla-Rosso G."/>
            <person name="Karlsson M."/>
            <person name="Shevchenko A."/>
            <person name="Choi S.R."/>
            <person name="Kim H.G."/>
            <person name="Park J.Y."/>
            <person name="Lim Y.P."/>
            <person name="Ludwig-Muller J."/>
            <person name="Dixelius C."/>
        </authorList>
    </citation>
    <scope>NUCLEOTIDE SEQUENCE</scope>
    <source>
        <tissue evidence="5">Potato root galls</tissue>
    </source>
</reference>
<evidence type="ECO:0000256" key="1">
    <source>
        <dbReference type="ARBA" id="ARBA00022593"/>
    </source>
</evidence>
<organism evidence="5">
    <name type="scientific">Spongospora subterranea</name>
    <dbReference type="NCBI Taxonomy" id="70186"/>
    <lineage>
        <taxon>Eukaryota</taxon>
        <taxon>Sar</taxon>
        <taxon>Rhizaria</taxon>
        <taxon>Endomyxa</taxon>
        <taxon>Phytomyxea</taxon>
        <taxon>Plasmodiophorida</taxon>
        <taxon>Plasmodiophoridae</taxon>
        <taxon>Spongospora</taxon>
    </lineage>
</organism>
<name>A0A0H5QG36_9EUKA</name>
<dbReference type="GO" id="GO:0016559">
    <property type="term" value="P:peroxisome fission"/>
    <property type="evidence" value="ECO:0007669"/>
    <property type="project" value="InterPro"/>
</dbReference>
<comment type="subcellular location">
    <subcellularLocation>
        <location evidence="4">Peroxisome membrane</location>
    </subcellularLocation>
</comment>
<sequence length="270" mass="30275">IWSGRSYEYRPQDIPSWKYLHLRRLISTYIVIASILMSLTKSCTVPGLDPFLALTKTYAGRDKVTKAVQYGSRLFMYMLLKNDPKNDLGQRFKGLFAMSRDARKLWRFPNMAQEYKSILTALDNTKDGKVIQWLTVLSRAGFAWYWLNDTIVYLCKAKFLTFEPTSVTLHANRGWFIGIVFGLLIQFVQLRDNLEKEDSAKAGPDASAATVALLKDRTSILLKIVAGFGDLPVAANGFNLTQSVLGWQFNDGVLGAGGLISALIAAYQLL</sequence>
<evidence type="ECO:0008006" key="6">
    <source>
        <dbReference type="Google" id="ProtNLM"/>
    </source>
</evidence>
<dbReference type="AlphaFoldDB" id="A0A0H5QG36"/>
<proteinExistence type="predicted"/>
<dbReference type="PANTHER" id="PTHR12652:SF50">
    <property type="entry name" value="PEROXIN 11"/>
    <property type="match status" value="1"/>
</dbReference>
<feature type="non-terminal residue" evidence="5">
    <location>
        <position position="1"/>
    </location>
</feature>
<dbReference type="PANTHER" id="PTHR12652">
    <property type="entry name" value="PEROXISOMAL BIOGENESIS FACTOR 11"/>
    <property type="match status" value="1"/>
</dbReference>
<keyword evidence="1" id="KW-0962">Peroxisome biogenesis</keyword>
<accession>A0A0H5QG36</accession>
<evidence type="ECO:0000256" key="2">
    <source>
        <dbReference type="ARBA" id="ARBA00023136"/>
    </source>
</evidence>
<dbReference type="Pfam" id="PF05648">
    <property type="entry name" value="PEX11"/>
    <property type="match status" value="1"/>
</dbReference>
<dbReference type="GO" id="GO:0005778">
    <property type="term" value="C:peroxisomal membrane"/>
    <property type="evidence" value="ECO:0007669"/>
    <property type="project" value="UniProtKB-SubCell"/>
</dbReference>
<dbReference type="EMBL" id="HACM01000571">
    <property type="protein sequence ID" value="CRZ01013.1"/>
    <property type="molecule type" value="Transcribed_RNA"/>
</dbReference>
<protein>
    <recommendedName>
        <fullName evidence="6">Peroxisomal biogenesis factor 11</fullName>
    </recommendedName>
</protein>
<dbReference type="InterPro" id="IPR008733">
    <property type="entry name" value="PEX11"/>
</dbReference>
<evidence type="ECO:0000256" key="4">
    <source>
        <dbReference type="ARBA" id="ARBA00046271"/>
    </source>
</evidence>